<accession>A0A831LP92</accession>
<organism evidence="2">
    <name type="scientific">Mariniphaga anaerophila</name>
    <dbReference type="NCBI Taxonomy" id="1484053"/>
    <lineage>
        <taxon>Bacteria</taxon>
        <taxon>Pseudomonadati</taxon>
        <taxon>Bacteroidota</taxon>
        <taxon>Bacteroidia</taxon>
        <taxon>Marinilabiliales</taxon>
        <taxon>Prolixibacteraceae</taxon>
        <taxon>Mariniphaga</taxon>
    </lineage>
</organism>
<sequence>MRKEFNGAFIENFVAQELLFYGQEKQYYWTSRGEAEVDFIIESNKKIYPVEVKSGTNRNLKSLRSYSEKYKPEKVFRLSPRNLIQSEDFINVPLYGVNVLMDMVRN</sequence>
<reference evidence="2" key="1">
    <citation type="journal article" date="2020" name="mSystems">
        <title>Genome- and Community-Level Interaction Insights into Carbon Utilization and Element Cycling Functions of Hydrothermarchaeota in Hydrothermal Sediment.</title>
        <authorList>
            <person name="Zhou Z."/>
            <person name="Liu Y."/>
            <person name="Xu W."/>
            <person name="Pan J."/>
            <person name="Luo Z.H."/>
            <person name="Li M."/>
        </authorList>
    </citation>
    <scope>NUCLEOTIDE SEQUENCE [LARGE SCALE GENOMIC DNA]</scope>
    <source>
        <strain evidence="2">SpSt-1217</strain>
    </source>
</reference>
<proteinExistence type="predicted"/>
<dbReference type="SUPFAM" id="SSF52980">
    <property type="entry name" value="Restriction endonuclease-like"/>
    <property type="match status" value="1"/>
</dbReference>
<dbReference type="Proteomes" id="UP000886047">
    <property type="component" value="Unassembled WGS sequence"/>
</dbReference>
<feature type="domain" description="DUF4143" evidence="1">
    <location>
        <begin position="3"/>
        <end position="55"/>
    </location>
</feature>
<dbReference type="Pfam" id="PF13635">
    <property type="entry name" value="DUF4143"/>
    <property type="match status" value="1"/>
</dbReference>
<dbReference type="InterPro" id="IPR025420">
    <property type="entry name" value="DUF4143"/>
</dbReference>
<dbReference type="AlphaFoldDB" id="A0A831LP92"/>
<protein>
    <submittedName>
        <fullName evidence="2">DUF4143 domain-containing protein</fullName>
    </submittedName>
</protein>
<dbReference type="InterPro" id="IPR011335">
    <property type="entry name" value="Restrct_endonuc-II-like"/>
</dbReference>
<evidence type="ECO:0000313" key="2">
    <source>
        <dbReference type="EMBL" id="HDR52950.1"/>
    </source>
</evidence>
<comment type="caution">
    <text evidence="2">The sequence shown here is derived from an EMBL/GenBank/DDBJ whole genome shotgun (WGS) entry which is preliminary data.</text>
</comment>
<dbReference type="PANTHER" id="PTHR43566">
    <property type="entry name" value="CONSERVED PROTEIN"/>
    <property type="match status" value="1"/>
</dbReference>
<name>A0A831LP92_9BACT</name>
<dbReference type="PANTHER" id="PTHR43566:SF2">
    <property type="entry name" value="DUF4143 DOMAIN-CONTAINING PROTEIN"/>
    <property type="match status" value="1"/>
</dbReference>
<evidence type="ECO:0000259" key="1">
    <source>
        <dbReference type="Pfam" id="PF13635"/>
    </source>
</evidence>
<dbReference type="EMBL" id="DSDK01000854">
    <property type="protein sequence ID" value="HDR52950.1"/>
    <property type="molecule type" value="Genomic_DNA"/>
</dbReference>
<gene>
    <name evidence="2" type="ORF">ENN90_15240</name>
</gene>